<organism evidence="9">
    <name type="scientific">Streptantibioticus silvisoli</name>
    <dbReference type="NCBI Taxonomy" id="2705255"/>
    <lineage>
        <taxon>Bacteria</taxon>
        <taxon>Bacillati</taxon>
        <taxon>Actinomycetota</taxon>
        <taxon>Actinomycetes</taxon>
        <taxon>Kitasatosporales</taxon>
        <taxon>Streptomycetaceae</taxon>
        <taxon>Streptantibioticus</taxon>
    </lineage>
</organism>
<keyword evidence="3 6" id="KW-0326">Glycosidase</keyword>
<evidence type="ECO:0000256" key="4">
    <source>
        <dbReference type="PIRSR" id="PIRSR606710-1"/>
    </source>
</evidence>
<dbReference type="PANTHER" id="PTHR42812">
    <property type="entry name" value="BETA-XYLOSIDASE"/>
    <property type="match status" value="1"/>
</dbReference>
<comment type="similarity">
    <text evidence="1 6">Belongs to the glycosyl hydrolase 43 family.</text>
</comment>
<feature type="chain" id="PRO_5041739149" evidence="7">
    <location>
        <begin position="45"/>
        <end position="343"/>
    </location>
</feature>
<protein>
    <submittedName>
        <fullName evidence="9">Glycoside hydrolase family 43 protein</fullName>
    </submittedName>
</protein>
<evidence type="ECO:0000256" key="7">
    <source>
        <dbReference type="SAM" id="SignalP"/>
    </source>
</evidence>
<dbReference type="SUPFAM" id="SSF75005">
    <property type="entry name" value="Arabinanase/levansucrase/invertase"/>
    <property type="match status" value="1"/>
</dbReference>
<evidence type="ECO:0000256" key="3">
    <source>
        <dbReference type="ARBA" id="ARBA00023295"/>
    </source>
</evidence>
<dbReference type="EMBL" id="JABXJJ020000008">
    <property type="protein sequence ID" value="MDI5969169.1"/>
    <property type="molecule type" value="Genomic_DNA"/>
</dbReference>
<feature type="active site" description="Proton acceptor" evidence="4">
    <location>
        <position position="68"/>
    </location>
</feature>
<evidence type="ECO:0000256" key="2">
    <source>
        <dbReference type="ARBA" id="ARBA00022801"/>
    </source>
</evidence>
<keyword evidence="2 6" id="KW-0378">Hydrolase</keyword>
<reference evidence="9 10" key="1">
    <citation type="submission" date="2023-05" db="EMBL/GenBank/DDBJ databases">
        <title>Streptantibioticus silvisoli sp. nov., acidotolerant actinomycetes 1 from pine litter.</title>
        <authorList>
            <person name="Swiecimska M."/>
            <person name="Golinska P."/>
            <person name="Sangal V."/>
            <person name="Wachnowicz B."/>
            <person name="Goodfellow M."/>
        </authorList>
    </citation>
    <scope>NUCLEOTIDE SEQUENCE</scope>
    <source>
        <strain evidence="9">SL13</strain>
        <strain evidence="8 10">SL54</strain>
    </source>
</reference>
<sequence>MFSAPTPHAPRSAARRRTPIRAAAAGVLLAAAALLAPAAPPALAAGPAPRATPAAQGVTLALDRDFPDPSVATDGTTYYAYATSSAGLNYQTATASSPAGPWNWTGTDAMPNPPAWANGGYWAPDVSRRSDGSWLMYFTADDPGLGHECVGVATSAGPLGPFQPQGAAPLVCPGDQGGAIDASAFTDTDGSHWMMWKNDGNSIGQPTHLYAQPMSADGTATAGDPVSLLTDDRSDESGVIEAPYLVHQGGHYVLFYSAGSYAGAGYEENYATATSVTGPYTKAGGTWMTSSGTGVTGPGGASVLRTGSGDWLYFHGWRGGTSYRGLYLASLGWTGSDTPVLGG</sequence>
<dbReference type="AlphaFoldDB" id="A0AA90H1I8"/>
<dbReference type="InterPro" id="IPR006710">
    <property type="entry name" value="Glyco_hydro_43"/>
</dbReference>
<evidence type="ECO:0000313" key="10">
    <source>
        <dbReference type="Proteomes" id="UP001156398"/>
    </source>
</evidence>
<keyword evidence="7" id="KW-0732">Signal</keyword>
<dbReference type="Proteomes" id="UP001156398">
    <property type="component" value="Unassembled WGS sequence"/>
</dbReference>
<dbReference type="PANTHER" id="PTHR42812:SF5">
    <property type="entry name" value="ENDO-ARABINASE"/>
    <property type="match status" value="1"/>
</dbReference>
<proteinExistence type="inferred from homology"/>
<evidence type="ECO:0000256" key="1">
    <source>
        <dbReference type="ARBA" id="ARBA00009865"/>
    </source>
</evidence>
<dbReference type="Gene3D" id="2.115.10.20">
    <property type="entry name" value="Glycosyl hydrolase domain, family 43"/>
    <property type="match status" value="1"/>
</dbReference>
<dbReference type="InterPro" id="IPR051795">
    <property type="entry name" value="Glycosyl_Hydrlase_43"/>
</dbReference>
<dbReference type="PROSITE" id="PS51318">
    <property type="entry name" value="TAT"/>
    <property type="match status" value="1"/>
</dbReference>
<evidence type="ECO:0000313" key="8">
    <source>
        <dbReference type="EMBL" id="MDI5962536.1"/>
    </source>
</evidence>
<comment type="caution">
    <text evidence="9">The sequence shown here is derived from an EMBL/GenBank/DDBJ whole genome shotgun (WGS) entry which is preliminary data.</text>
</comment>
<feature type="signal peptide" evidence="7">
    <location>
        <begin position="1"/>
        <end position="44"/>
    </location>
</feature>
<dbReference type="GO" id="GO:0005975">
    <property type="term" value="P:carbohydrate metabolic process"/>
    <property type="evidence" value="ECO:0007669"/>
    <property type="project" value="InterPro"/>
</dbReference>
<dbReference type="InterPro" id="IPR006311">
    <property type="entry name" value="TAT_signal"/>
</dbReference>
<dbReference type="GO" id="GO:0004553">
    <property type="term" value="F:hydrolase activity, hydrolyzing O-glycosyl compounds"/>
    <property type="evidence" value="ECO:0007669"/>
    <property type="project" value="InterPro"/>
</dbReference>
<name>A0AA90H1I8_9ACTN</name>
<keyword evidence="10" id="KW-1185">Reference proteome</keyword>
<dbReference type="Pfam" id="PF04616">
    <property type="entry name" value="Glyco_hydro_43"/>
    <property type="match status" value="1"/>
</dbReference>
<dbReference type="RefSeq" id="WP_282698566.1">
    <property type="nucleotide sequence ID" value="NZ_JAAGKO020000007.1"/>
</dbReference>
<dbReference type="InterPro" id="IPR023296">
    <property type="entry name" value="Glyco_hydro_beta-prop_sf"/>
</dbReference>
<evidence type="ECO:0000256" key="6">
    <source>
        <dbReference type="RuleBase" id="RU361187"/>
    </source>
</evidence>
<evidence type="ECO:0000313" key="9">
    <source>
        <dbReference type="EMBL" id="MDI5969169.1"/>
    </source>
</evidence>
<dbReference type="CDD" id="cd08999">
    <property type="entry name" value="GH43_ABN-like"/>
    <property type="match status" value="1"/>
</dbReference>
<dbReference type="EMBL" id="JAAGKO020000007">
    <property type="protein sequence ID" value="MDI5962536.1"/>
    <property type="molecule type" value="Genomic_DNA"/>
</dbReference>
<evidence type="ECO:0000256" key="5">
    <source>
        <dbReference type="PIRSR" id="PIRSR606710-2"/>
    </source>
</evidence>
<feature type="site" description="Important for catalytic activity, responsible for pKa modulation of the active site Glu and correct orientation of both the proton donor and substrate" evidence="5">
    <location>
        <position position="181"/>
    </location>
</feature>
<feature type="active site" description="Proton donor" evidence="4">
    <location>
        <position position="241"/>
    </location>
</feature>
<gene>
    <name evidence="8" type="ORF">POF43_007390</name>
    <name evidence="9" type="ORF">POF50_007395</name>
</gene>
<accession>A0AA90H1I8</accession>